<feature type="transmembrane region" description="Helical" evidence="7">
    <location>
        <begin position="29"/>
        <end position="50"/>
    </location>
</feature>
<organism evidence="9 10">
    <name type="scientific">Coniophora puteana (strain RWD-64-598)</name>
    <name type="common">Brown rot fungus</name>
    <dbReference type="NCBI Taxonomy" id="741705"/>
    <lineage>
        <taxon>Eukaryota</taxon>
        <taxon>Fungi</taxon>
        <taxon>Dikarya</taxon>
        <taxon>Basidiomycota</taxon>
        <taxon>Agaricomycotina</taxon>
        <taxon>Agaricomycetes</taxon>
        <taxon>Agaricomycetidae</taxon>
        <taxon>Boletales</taxon>
        <taxon>Coniophorineae</taxon>
        <taxon>Coniophoraceae</taxon>
        <taxon>Coniophora</taxon>
    </lineage>
</organism>
<feature type="transmembrane region" description="Helical" evidence="7">
    <location>
        <begin position="435"/>
        <end position="454"/>
    </location>
</feature>
<dbReference type="GO" id="GO:0015171">
    <property type="term" value="F:amino acid transmembrane transporter activity"/>
    <property type="evidence" value="ECO:0007669"/>
    <property type="project" value="TreeGrafter"/>
</dbReference>
<feature type="transmembrane region" description="Helical" evidence="7">
    <location>
        <begin position="332"/>
        <end position="349"/>
    </location>
</feature>
<feature type="transmembrane region" description="Helical" evidence="7">
    <location>
        <begin position="112"/>
        <end position="133"/>
    </location>
</feature>
<evidence type="ECO:0000256" key="2">
    <source>
        <dbReference type="ARBA" id="ARBA00022448"/>
    </source>
</evidence>
<evidence type="ECO:0000256" key="5">
    <source>
        <dbReference type="ARBA" id="ARBA00022989"/>
    </source>
</evidence>
<keyword evidence="6 7" id="KW-0472">Membrane</keyword>
<dbReference type="GO" id="GO:0016020">
    <property type="term" value="C:membrane"/>
    <property type="evidence" value="ECO:0007669"/>
    <property type="project" value="UniProtKB-SubCell"/>
</dbReference>
<feature type="transmembrane region" description="Helical" evidence="7">
    <location>
        <begin position="361"/>
        <end position="386"/>
    </location>
</feature>
<comment type="subcellular location">
    <subcellularLocation>
        <location evidence="1">Membrane</location>
        <topology evidence="1">Multi-pass membrane protein</topology>
    </subcellularLocation>
</comment>
<name>R7SE91_CONPW</name>
<keyword evidence="2" id="KW-0813">Transport</keyword>
<feature type="transmembrane region" description="Helical" evidence="7">
    <location>
        <begin position="407"/>
        <end position="429"/>
    </location>
</feature>
<dbReference type="PANTHER" id="PTHR43341">
    <property type="entry name" value="AMINO ACID PERMEASE"/>
    <property type="match status" value="1"/>
</dbReference>
<keyword evidence="3 7" id="KW-0812">Transmembrane</keyword>
<dbReference type="Proteomes" id="UP000053558">
    <property type="component" value="Unassembled WGS sequence"/>
</dbReference>
<keyword evidence="5 7" id="KW-1133">Transmembrane helix</keyword>
<evidence type="ECO:0000256" key="3">
    <source>
        <dbReference type="ARBA" id="ARBA00022692"/>
    </source>
</evidence>
<evidence type="ECO:0000259" key="8">
    <source>
        <dbReference type="Pfam" id="PF00324"/>
    </source>
</evidence>
<dbReference type="PANTHER" id="PTHR43341:SF20">
    <property type="entry name" value="AAT FAMILY AMINO ACID TRANSPORTER"/>
    <property type="match status" value="1"/>
</dbReference>
<dbReference type="AlphaFoldDB" id="R7SE91"/>
<feature type="transmembrane region" description="Helical" evidence="7">
    <location>
        <begin position="234"/>
        <end position="253"/>
    </location>
</feature>
<evidence type="ECO:0000256" key="7">
    <source>
        <dbReference type="SAM" id="Phobius"/>
    </source>
</evidence>
<evidence type="ECO:0000256" key="1">
    <source>
        <dbReference type="ARBA" id="ARBA00004141"/>
    </source>
</evidence>
<evidence type="ECO:0000256" key="4">
    <source>
        <dbReference type="ARBA" id="ARBA00022970"/>
    </source>
</evidence>
<dbReference type="Pfam" id="PF00324">
    <property type="entry name" value="AA_permease"/>
    <property type="match status" value="1"/>
</dbReference>
<feature type="domain" description="Amino acid permease/ SLC12A" evidence="8">
    <location>
        <begin position="1"/>
        <end position="460"/>
    </location>
</feature>
<dbReference type="PIRSF" id="PIRSF006060">
    <property type="entry name" value="AA_transporter"/>
    <property type="match status" value="1"/>
</dbReference>
<proteinExistence type="predicted"/>
<protein>
    <submittedName>
        <fullName evidence="9">Amino acid permease</fullName>
    </submittedName>
</protein>
<dbReference type="Gene3D" id="1.20.1740.10">
    <property type="entry name" value="Amino acid/polyamine transporter I"/>
    <property type="match status" value="1"/>
</dbReference>
<dbReference type="InterPro" id="IPR004841">
    <property type="entry name" value="AA-permease/SLC12A_dom"/>
</dbReference>
<feature type="transmembrane region" description="Helical" evidence="7">
    <location>
        <begin position="193"/>
        <end position="214"/>
    </location>
</feature>
<dbReference type="RefSeq" id="XP_007775501.1">
    <property type="nucleotide sequence ID" value="XM_007777311.1"/>
</dbReference>
<evidence type="ECO:0000256" key="6">
    <source>
        <dbReference type="ARBA" id="ARBA00023136"/>
    </source>
</evidence>
<dbReference type="GeneID" id="19199016"/>
<dbReference type="InterPro" id="IPR050524">
    <property type="entry name" value="APC_YAT"/>
</dbReference>
<accession>R7SE91</accession>
<sequence length="498" mass="53802">MISIGGVIGTGLFLGTATALKNAGPVGALLAYTFIGSICFCVMVSVGEMISLLPVAGGHIRLAARFVDPSFSFALGWTLWYGWSVLLNIKLIAELSAAATLIDYWQPGVNNAVWVTVCLVVAVGINMFGVGIYGESEFIFCSIKVITIVGLIILGIVLDLGGGPDHDRLGFRYWISPGPFVQYNGISGTTGRVVGWVSATIQAAFSFCGTEVVAITAAEVKNPHRNLPRAIRRVYARILVFYIGSVFIIGLLVPSNDPLLNLDSGNASASPFVIAINRAGIRGLPSVINAAFLTSAWSAASGDLYFASRALYGMAAAGNAPRLFLRTTRSGLPIASVAFCALFTLLAYMTTSASAGEVFTWFANMTATCGLWGWCAIGIMYVRYHAGFKAQMLDKCALPYWSRLQPFAAWWVIFACGITMIFSGFEVFLHGQWSTATFITNYLPIALFPILYSLSKLATRIPLVSPQDMDFVTGSHIEEDPTDLAPENRMQEFWAWLI</sequence>
<gene>
    <name evidence="9" type="ORF">CONPUDRAFT_113508</name>
</gene>
<dbReference type="OrthoDB" id="10062876at2759"/>
<dbReference type="PROSITE" id="PS00218">
    <property type="entry name" value="AMINO_ACID_PERMEASE_1"/>
    <property type="match status" value="1"/>
</dbReference>
<feature type="transmembrane region" description="Helical" evidence="7">
    <location>
        <begin position="138"/>
        <end position="158"/>
    </location>
</feature>
<dbReference type="InterPro" id="IPR004840">
    <property type="entry name" value="Amino_acid_permease_CS"/>
</dbReference>
<dbReference type="EMBL" id="JH711592">
    <property type="protein sequence ID" value="EIW74496.1"/>
    <property type="molecule type" value="Genomic_DNA"/>
</dbReference>
<dbReference type="eggNOG" id="KOG1286">
    <property type="taxonomic scope" value="Eukaryota"/>
</dbReference>
<dbReference type="OMA" id="WVIAITH"/>
<evidence type="ECO:0000313" key="9">
    <source>
        <dbReference type="EMBL" id="EIW74496.1"/>
    </source>
</evidence>
<feature type="transmembrane region" description="Helical" evidence="7">
    <location>
        <begin position="71"/>
        <end position="92"/>
    </location>
</feature>
<keyword evidence="10" id="KW-1185">Reference proteome</keyword>
<dbReference type="FunFam" id="1.20.1740.10:FF:000006">
    <property type="entry name" value="General amino acid permease"/>
    <property type="match status" value="1"/>
</dbReference>
<keyword evidence="4" id="KW-0029">Amino-acid transport</keyword>
<reference evidence="10" key="1">
    <citation type="journal article" date="2012" name="Science">
        <title>The Paleozoic origin of enzymatic lignin decomposition reconstructed from 31 fungal genomes.</title>
        <authorList>
            <person name="Floudas D."/>
            <person name="Binder M."/>
            <person name="Riley R."/>
            <person name="Barry K."/>
            <person name="Blanchette R.A."/>
            <person name="Henrissat B."/>
            <person name="Martinez A.T."/>
            <person name="Otillar R."/>
            <person name="Spatafora J.W."/>
            <person name="Yadav J.S."/>
            <person name="Aerts A."/>
            <person name="Benoit I."/>
            <person name="Boyd A."/>
            <person name="Carlson A."/>
            <person name="Copeland A."/>
            <person name="Coutinho P.M."/>
            <person name="de Vries R.P."/>
            <person name="Ferreira P."/>
            <person name="Findley K."/>
            <person name="Foster B."/>
            <person name="Gaskell J."/>
            <person name="Glotzer D."/>
            <person name="Gorecki P."/>
            <person name="Heitman J."/>
            <person name="Hesse C."/>
            <person name="Hori C."/>
            <person name="Igarashi K."/>
            <person name="Jurgens J.A."/>
            <person name="Kallen N."/>
            <person name="Kersten P."/>
            <person name="Kohler A."/>
            <person name="Kuees U."/>
            <person name="Kumar T.K.A."/>
            <person name="Kuo A."/>
            <person name="LaButti K."/>
            <person name="Larrondo L.F."/>
            <person name="Lindquist E."/>
            <person name="Ling A."/>
            <person name="Lombard V."/>
            <person name="Lucas S."/>
            <person name="Lundell T."/>
            <person name="Martin R."/>
            <person name="McLaughlin D.J."/>
            <person name="Morgenstern I."/>
            <person name="Morin E."/>
            <person name="Murat C."/>
            <person name="Nagy L.G."/>
            <person name="Nolan M."/>
            <person name="Ohm R.A."/>
            <person name="Patyshakuliyeva A."/>
            <person name="Rokas A."/>
            <person name="Ruiz-Duenas F.J."/>
            <person name="Sabat G."/>
            <person name="Salamov A."/>
            <person name="Samejima M."/>
            <person name="Schmutz J."/>
            <person name="Slot J.C."/>
            <person name="St John F."/>
            <person name="Stenlid J."/>
            <person name="Sun H."/>
            <person name="Sun S."/>
            <person name="Syed K."/>
            <person name="Tsang A."/>
            <person name="Wiebenga A."/>
            <person name="Young D."/>
            <person name="Pisabarro A."/>
            <person name="Eastwood D.C."/>
            <person name="Martin F."/>
            <person name="Cullen D."/>
            <person name="Grigoriev I.V."/>
            <person name="Hibbett D.S."/>
        </authorList>
    </citation>
    <scope>NUCLEOTIDE SEQUENCE [LARGE SCALE GENOMIC DNA]</scope>
    <source>
        <strain evidence="10">RWD-64-598 SS2</strain>
    </source>
</reference>
<evidence type="ECO:0000313" key="10">
    <source>
        <dbReference type="Proteomes" id="UP000053558"/>
    </source>
</evidence>
<dbReference type="KEGG" id="cput:CONPUDRAFT_113508"/>